<feature type="compositionally biased region" description="Low complexity" evidence="5">
    <location>
        <begin position="309"/>
        <end position="366"/>
    </location>
</feature>
<dbReference type="AlphaFoldDB" id="A0A4T0FU85"/>
<feature type="region of interest" description="Disordered" evidence="5">
    <location>
        <begin position="1"/>
        <end position="22"/>
    </location>
</feature>
<evidence type="ECO:0000256" key="3">
    <source>
        <dbReference type="ARBA" id="ARBA00022771"/>
    </source>
</evidence>
<dbReference type="OrthoDB" id="1662883at2759"/>
<dbReference type="PANTHER" id="PTHR23057:SF0">
    <property type="entry name" value="JUXTAPOSED WITH ANOTHER ZINC FINGER PROTEIN 1"/>
    <property type="match status" value="1"/>
</dbReference>
<keyword evidence="2" id="KW-0677">Repeat</keyword>
<feature type="compositionally biased region" description="Basic and acidic residues" evidence="5">
    <location>
        <begin position="482"/>
        <end position="493"/>
    </location>
</feature>
<feature type="compositionally biased region" description="Polar residues" evidence="5">
    <location>
        <begin position="522"/>
        <end position="535"/>
    </location>
</feature>
<feature type="compositionally biased region" description="Acidic residues" evidence="5">
    <location>
        <begin position="153"/>
        <end position="162"/>
    </location>
</feature>
<proteinExistence type="predicted"/>
<dbReference type="Proteomes" id="UP000310189">
    <property type="component" value="Unassembled WGS sequence"/>
</dbReference>
<keyword evidence="4" id="KW-0862">Zinc</keyword>
<dbReference type="EMBL" id="SPNW01000009">
    <property type="protein sequence ID" value="TIA91920.1"/>
    <property type="molecule type" value="Genomic_DNA"/>
</dbReference>
<sequence length="568" mass="59165">MPSAVPISAGSNRDDYQPSPRSFRSMGGFGGRSFSGQQGMSFTGPGSFIVSPRFGSYSRAAALLGNSLGKSPIEYAPILCTIYGAHSNSGNSFEMHCGSLETEHGLPFKAESEFCKNYNCCGLDLKDLHDLIQHYEEAHVLVLDDSKDKDKDFDDAEVDDMDLSASPPQDSKMARMSLSAMAAAAIAQSHKSNNATSAFETSILHSNPRGAPTSLHAKAPLGSFGPPFEPGLDGELSSQSASHDDDEMFDAEPSSSMSSHSSQAINSMPLFPTNNTTQSTQCVTPGLLFPSTGAQKTASDAALKQFNSAAGTGGSSANNTNTPTTKPNTTPTPQPAAASTTPSGSGKATPTSTTPTPAVPGVSPTGLTAAPEPAEGGGDKPFKCPNPGCSKAYRQANGLKYHRLHGQCNYVVRDGMEQDGLTLAEAEAVARPYLCQVGHCDKRYKNMNGLRYHYAHSGAHGAIGLAMLSNGTHPTPPPPPAHVKERKDRERKATAAAAAAAGLPPPQSPDGDDDDLSMSQSQTHSAATSPLSQHATPIPQPRSSAPATPTTSNASTALSTLASAPMQY</sequence>
<evidence type="ECO:0000313" key="7">
    <source>
        <dbReference type="EMBL" id="TIA91920.1"/>
    </source>
</evidence>
<organism evidence="7 8">
    <name type="scientific">Wallemia hederae</name>
    <dbReference type="NCBI Taxonomy" id="1540922"/>
    <lineage>
        <taxon>Eukaryota</taxon>
        <taxon>Fungi</taxon>
        <taxon>Dikarya</taxon>
        <taxon>Basidiomycota</taxon>
        <taxon>Wallemiomycotina</taxon>
        <taxon>Wallemiomycetes</taxon>
        <taxon>Wallemiales</taxon>
        <taxon>Wallemiaceae</taxon>
        <taxon>Wallemia</taxon>
    </lineage>
</organism>
<dbReference type="InterPro" id="IPR036236">
    <property type="entry name" value="Znf_C2H2_sf"/>
</dbReference>
<accession>A0A4T0FU85</accession>
<dbReference type="SMART" id="SM00355">
    <property type="entry name" value="ZnF_C2H2"/>
    <property type="match status" value="2"/>
</dbReference>
<dbReference type="GO" id="GO:0005634">
    <property type="term" value="C:nucleus"/>
    <property type="evidence" value="ECO:0007669"/>
    <property type="project" value="TreeGrafter"/>
</dbReference>
<reference evidence="7 8" key="1">
    <citation type="submission" date="2019-03" db="EMBL/GenBank/DDBJ databases">
        <title>Sequencing 23 genomes of Wallemia ichthyophaga.</title>
        <authorList>
            <person name="Gostincar C."/>
        </authorList>
    </citation>
    <scope>NUCLEOTIDE SEQUENCE [LARGE SCALE GENOMIC DNA]</scope>
    <source>
        <strain evidence="7 8">EXF-5753</strain>
    </source>
</reference>
<comment type="caution">
    <text evidence="7">The sequence shown here is derived from an EMBL/GenBank/DDBJ whole genome shotgun (WGS) entry which is preliminary data.</text>
</comment>
<dbReference type="Gene3D" id="3.30.160.60">
    <property type="entry name" value="Classic Zinc Finger"/>
    <property type="match status" value="1"/>
</dbReference>
<feature type="domain" description="C2H2-type" evidence="6">
    <location>
        <begin position="382"/>
        <end position="405"/>
    </location>
</feature>
<evidence type="ECO:0000256" key="2">
    <source>
        <dbReference type="ARBA" id="ARBA00022737"/>
    </source>
</evidence>
<name>A0A4T0FU85_9BASI</name>
<dbReference type="InterPro" id="IPR051580">
    <property type="entry name" value="ZnF-Chromatin_assoc"/>
</dbReference>
<keyword evidence="1" id="KW-0479">Metal-binding</keyword>
<dbReference type="InterPro" id="IPR013087">
    <property type="entry name" value="Znf_C2H2_type"/>
</dbReference>
<dbReference type="GO" id="GO:0008270">
    <property type="term" value="F:zinc ion binding"/>
    <property type="evidence" value="ECO:0007669"/>
    <property type="project" value="UniProtKB-KW"/>
</dbReference>
<protein>
    <recommendedName>
        <fullName evidence="6">C2H2-type domain-containing protein</fullName>
    </recommendedName>
</protein>
<evidence type="ECO:0000256" key="1">
    <source>
        <dbReference type="ARBA" id="ARBA00022723"/>
    </source>
</evidence>
<keyword evidence="3" id="KW-0863">Zinc-finger</keyword>
<evidence type="ECO:0000259" key="6">
    <source>
        <dbReference type="SMART" id="SM00355"/>
    </source>
</evidence>
<feature type="compositionally biased region" description="Low complexity" evidence="5">
    <location>
        <begin position="543"/>
        <end position="568"/>
    </location>
</feature>
<dbReference type="SUPFAM" id="SSF57667">
    <property type="entry name" value="beta-beta-alpha zinc fingers"/>
    <property type="match status" value="1"/>
</dbReference>
<feature type="region of interest" description="Disordered" evidence="5">
    <location>
        <begin position="204"/>
        <end position="277"/>
    </location>
</feature>
<feature type="domain" description="C2H2-type" evidence="6">
    <location>
        <begin position="433"/>
        <end position="460"/>
    </location>
</feature>
<keyword evidence="8" id="KW-1185">Reference proteome</keyword>
<evidence type="ECO:0000313" key="8">
    <source>
        <dbReference type="Proteomes" id="UP000310189"/>
    </source>
</evidence>
<dbReference type="PANTHER" id="PTHR23057">
    <property type="entry name" value="JUXTAPOSED WITH ANOTHER ZINC FINGER PROTEIN 1"/>
    <property type="match status" value="1"/>
</dbReference>
<feature type="region of interest" description="Disordered" evidence="5">
    <location>
        <begin position="152"/>
        <end position="176"/>
    </location>
</feature>
<feature type="region of interest" description="Disordered" evidence="5">
    <location>
        <begin position="309"/>
        <end position="382"/>
    </location>
</feature>
<gene>
    <name evidence="7" type="ORF">E3P99_00839</name>
</gene>
<evidence type="ECO:0000256" key="5">
    <source>
        <dbReference type="SAM" id="MobiDB-lite"/>
    </source>
</evidence>
<evidence type="ECO:0000256" key="4">
    <source>
        <dbReference type="ARBA" id="ARBA00022833"/>
    </source>
</evidence>
<feature type="region of interest" description="Disordered" evidence="5">
    <location>
        <begin position="466"/>
        <end position="568"/>
    </location>
</feature>